<evidence type="ECO:0000313" key="2">
    <source>
        <dbReference type="Proteomes" id="UP000236434"/>
    </source>
</evidence>
<reference evidence="1 2" key="1">
    <citation type="submission" date="2013-12" db="EMBL/GenBank/DDBJ databases">
        <title>Comparative genomics of Petrotoga isolates.</title>
        <authorList>
            <person name="Nesbo C.L."/>
            <person name="Charchuk R."/>
            <person name="Chow K."/>
        </authorList>
    </citation>
    <scope>NUCLEOTIDE SEQUENCE [LARGE SCALE GENOMIC DNA]</scope>
    <source>
        <strain evidence="1 2">DSM 13574</strain>
    </source>
</reference>
<dbReference type="RefSeq" id="WP_169924979.1">
    <property type="nucleotide sequence ID" value="NZ_AZRL01000016.1"/>
</dbReference>
<dbReference type="AlphaFoldDB" id="A0A2K1P089"/>
<gene>
    <name evidence="1" type="ORF">X929_06280</name>
</gene>
<comment type="caution">
    <text evidence="1">The sequence shown here is derived from an EMBL/GenBank/DDBJ whole genome shotgun (WGS) entry which is preliminary data.</text>
</comment>
<accession>A0A2K1P089</accession>
<organism evidence="1 2">
    <name type="scientific">Petrotoga olearia DSM 13574</name>
    <dbReference type="NCBI Taxonomy" id="1122955"/>
    <lineage>
        <taxon>Bacteria</taxon>
        <taxon>Thermotogati</taxon>
        <taxon>Thermotogota</taxon>
        <taxon>Thermotogae</taxon>
        <taxon>Petrotogales</taxon>
        <taxon>Petrotogaceae</taxon>
        <taxon>Petrotoga</taxon>
    </lineage>
</organism>
<dbReference type="Proteomes" id="UP000236434">
    <property type="component" value="Unassembled WGS sequence"/>
</dbReference>
<name>A0A2K1P089_9BACT</name>
<dbReference type="EMBL" id="AZRL01000016">
    <property type="protein sequence ID" value="PNR96180.1"/>
    <property type="molecule type" value="Genomic_DNA"/>
</dbReference>
<proteinExistence type="predicted"/>
<sequence>MNEKEEELLNDFFEGKIKEDELNDNCKKIINLYKNIIKTYFSCEKSVINNVKNKLNIG</sequence>
<evidence type="ECO:0000313" key="1">
    <source>
        <dbReference type="EMBL" id="PNR96180.1"/>
    </source>
</evidence>
<protein>
    <submittedName>
        <fullName evidence="1">Uncharacterized protein</fullName>
    </submittedName>
</protein>